<keyword evidence="5" id="KW-0157">Chromophore</keyword>
<evidence type="ECO:0000256" key="1">
    <source>
        <dbReference type="ARBA" id="ARBA00001932"/>
    </source>
</evidence>
<dbReference type="Gene3D" id="3.40.50.620">
    <property type="entry name" value="HUPs"/>
    <property type="match status" value="1"/>
</dbReference>
<dbReference type="PRINTS" id="PR00147">
    <property type="entry name" value="DNAPHOTLYASE"/>
</dbReference>
<dbReference type="PANTHER" id="PTHR11455">
    <property type="entry name" value="CRYPTOCHROME"/>
    <property type="match status" value="1"/>
</dbReference>
<evidence type="ECO:0000256" key="3">
    <source>
        <dbReference type="ARBA" id="ARBA00022630"/>
    </source>
</evidence>
<dbReference type="InterPro" id="IPR036134">
    <property type="entry name" value="Crypto/Photolyase_FAD-like_sf"/>
</dbReference>
<dbReference type="GO" id="GO:0003677">
    <property type="term" value="F:DNA binding"/>
    <property type="evidence" value="ECO:0007669"/>
    <property type="project" value="TreeGrafter"/>
</dbReference>
<dbReference type="Gene3D" id="1.25.40.80">
    <property type="match status" value="1"/>
</dbReference>
<dbReference type="InterPro" id="IPR002081">
    <property type="entry name" value="Cryptochrome/DNA_photolyase_1"/>
</dbReference>
<dbReference type="Pfam" id="PF03441">
    <property type="entry name" value="FAD_binding_7"/>
    <property type="match status" value="1"/>
</dbReference>
<reference evidence="7" key="1">
    <citation type="submission" date="2020-05" db="EMBL/GenBank/DDBJ databases">
        <authorList>
            <person name="Chiriac C."/>
            <person name="Salcher M."/>
            <person name="Ghai R."/>
            <person name="Kavagutti S V."/>
        </authorList>
    </citation>
    <scope>NUCLEOTIDE SEQUENCE</scope>
</reference>
<dbReference type="InterPro" id="IPR014729">
    <property type="entry name" value="Rossmann-like_a/b/a_fold"/>
</dbReference>
<dbReference type="Gene3D" id="1.10.579.10">
    <property type="entry name" value="DNA Cyclobutane Dipyrimidine Photolyase, subunit A, domain 3"/>
    <property type="match status" value="1"/>
</dbReference>
<dbReference type="AlphaFoldDB" id="A0A6J6DWB6"/>
<dbReference type="GO" id="GO:0003904">
    <property type="term" value="F:deoxyribodipyrimidine photo-lyase activity"/>
    <property type="evidence" value="ECO:0007669"/>
    <property type="project" value="TreeGrafter"/>
</dbReference>
<dbReference type="EMBL" id="CAEZTT010000004">
    <property type="protein sequence ID" value="CAB4567786.1"/>
    <property type="molecule type" value="Genomic_DNA"/>
</dbReference>
<name>A0A6J6DWB6_9ZZZZ</name>
<protein>
    <submittedName>
        <fullName evidence="7">Unannotated protein</fullName>
    </submittedName>
</protein>
<organism evidence="7">
    <name type="scientific">freshwater metagenome</name>
    <dbReference type="NCBI Taxonomy" id="449393"/>
    <lineage>
        <taxon>unclassified sequences</taxon>
        <taxon>metagenomes</taxon>
        <taxon>ecological metagenomes</taxon>
    </lineage>
</organism>
<dbReference type="Pfam" id="PF00875">
    <property type="entry name" value="DNA_photolyase"/>
    <property type="match status" value="1"/>
</dbReference>
<proteinExistence type="predicted"/>
<evidence type="ECO:0000256" key="5">
    <source>
        <dbReference type="ARBA" id="ARBA00022991"/>
    </source>
</evidence>
<accession>A0A6J6DWB6</accession>
<keyword evidence="4" id="KW-0274">FAD</keyword>
<sequence>MAAGFNSPYRAPMATIHWFRRDLRLSDNPALLAAIEEAAASADPRVVPLFILDPDQWQQLGPVRGAYLVSSLNELGKSLNRNLLIRHGKPTQVLPEVIAAASATSVHISADYVPEVLAADLALEKQLTVPLIRTGSPYAVAPGRVRKEDGTPYRVYTPYYKAWLAHGWRLPAVTPSFTNWWMPLECHGRPTEPDLGNLQLPAAGEAAALAQWEKFKDTTLIDYAEDRNRPDFINGTSRLSIPLRFGEIHPRTILQDLTDKDEVYRKEICWREFYADVLHHNPDTISENLNKQYDLMPWETGKAAEQNFEAWCHGKTGYPFVDAGMRQLLAEGWMHNRVRMVVASFLIKDLHIDWRRGADWFMQWLADGDIASNQHGWQWTAGSGTDASPFYRVFNPITQGIKFDPNGDYVRKYVPELAHLPGETAHEPWKVADGYKFNYPKTIVDHSVERVRALADYEKIKKS</sequence>
<dbReference type="FunFam" id="1.10.579.10:FF:000003">
    <property type="entry name" value="Deoxyribodipyrimidine photo-lyase"/>
    <property type="match status" value="1"/>
</dbReference>
<comment type="cofactor">
    <cofactor evidence="2">
        <name>FAD</name>
        <dbReference type="ChEBI" id="CHEBI:57692"/>
    </cofactor>
</comment>
<feature type="domain" description="Photolyase/cryptochrome alpha/beta" evidence="6">
    <location>
        <begin position="13"/>
        <end position="142"/>
    </location>
</feature>
<comment type="cofactor">
    <cofactor evidence="1">
        <name>(6R)-5,10-methylene-5,6,7,8-tetrahydrofolate</name>
        <dbReference type="ChEBI" id="CHEBI:15636"/>
    </cofactor>
</comment>
<keyword evidence="3" id="KW-0285">Flavoprotein</keyword>
<evidence type="ECO:0000256" key="4">
    <source>
        <dbReference type="ARBA" id="ARBA00022827"/>
    </source>
</evidence>
<dbReference type="InterPro" id="IPR018394">
    <property type="entry name" value="DNA_photolyase_1_CS_C"/>
</dbReference>
<dbReference type="PANTHER" id="PTHR11455:SF9">
    <property type="entry name" value="CRYPTOCHROME CIRCADIAN CLOCK 5 ISOFORM X1"/>
    <property type="match status" value="1"/>
</dbReference>
<dbReference type="GO" id="GO:0006950">
    <property type="term" value="P:response to stress"/>
    <property type="evidence" value="ECO:0007669"/>
    <property type="project" value="UniProtKB-ARBA"/>
</dbReference>
<evidence type="ECO:0000313" key="7">
    <source>
        <dbReference type="EMBL" id="CAB4567786.1"/>
    </source>
</evidence>
<dbReference type="InterPro" id="IPR006050">
    <property type="entry name" value="DNA_photolyase_N"/>
</dbReference>
<evidence type="ECO:0000259" key="6">
    <source>
        <dbReference type="PROSITE" id="PS51645"/>
    </source>
</evidence>
<dbReference type="GO" id="GO:0006139">
    <property type="term" value="P:nucleobase-containing compound metabolic process"/>
    <property type="evidence" value="ECO:0007669"/>
    <property type="project" value="UniProtKB-ARBA"/>
</dbReference>
<dbReference type="GO" id="GO:0009416">
    <property type="term" value="P:response to light stimulus"/>
    <property type="evidence" value="ECO:0007669"/>
    <property type="project" value="TreeGrafter"/>
</dbReference>
<dbReference type="InterPro" id="IPR005101">
    <property type="entry name" value="Cryptochr/Photolyase_FAD-bd"/>
</dbReference>
<dbReference type="SUPFAM" id="SSF48173">
    <property type="entry name" value="Cryptochrome/photolyase FAD-binding domain"/>
    <property type="match status" value="1"/>
</dbReference>
<dbReference type="PROSITE" id="PS51645">
    <property type="entry name" value="PHR_CRY_ALPHA_BETA"/>
    <property type="match status" value="1"/>
</dbReference>
<dbReference type="PROSITE" id="PS00691">
    <property type="entry name" value="DNA_PHOTOLYASES_1_2"/>
    <property type="match status" value="1"/>
</dbReference>
<evidence type="ECO:0000256" key="2">
    <source>
        <dbReference type="ARBA" id="ARBA00001974"/>
    </source>
</evidence>
<dbReference type="SUPFAM" id="SSF52425">
    <property type="entry name" value="Cryptochrome/photolyase, N-terminal domain"/>
    <property type="match status" value="1"/>
</dbReference>
<dbReference type="InterPro" id="IPR036155">
    <property type="entry name" value="Crypto/Photolyase_N_sf"/>
</dbReference>
<gene>
    <name evidence="7" type="ORF">UFOPK1726_00097</name>
</gene>
<dbReference type="GO" id="GO:0071949">
    <property type="term" value="F:FAD binding"/>
    <property type="evidence" value="ECO:0007669"/>
    <property type="project" value="TreeGrafter"/>
</dbReference>